<comment type="subunit">
    <text evidence="2">Monomer.</text>
</comment>
<dbReference type="PANTHER" id="PTHR35369">
    <property type="entry name" value="BLR3025 PROTEIN-RELATED"/>
    <property type="match status" value="1"/>
</dbReference>
<reference evidence="9 10" key="1">
    <citation type="submission" date="2018-01" db="EMBL/GenBank/DDBJ databases">
        <title>Genomic Encyclopedia of Archaeal and Bacterial Type Strains, Phase II (KMG-II): from individual species to whole genera.</title>
        <authorList>
            <person name="Goeker M."/>
        </authorList>
    </citation>
    <scope>NUCLEOTIDE SEQUENCE [LARGE SCALE GENOMIC DNA]</scope>
    <source>
        <strain evidence="9 10">DSM 17023</strain>
    </source>
</reference>
<evidence type="ECO:0000259" key="7">
    <source>
        <dbReference type="Pfam" id="PF00817"/>
    </source>
</evidence>
<evidence type="ECO:0000256" key="5">
    <source>
        <dbReference type="ARBA" id="ARBA00025589"/>
    </source>
</evidence>
<evidence type="ECO:0000259" key="8">
    <source>
        <dbReference type="Pfam" id="PF11799"/>
    </source>
</evidence>
<dbReference type="GO" id="GO:0003684">
    <property type="term" value="F:damaged DNA binding"/>
    <property type="evidence" value="ECO:0007669"/>
    <property type="project" value="InterPro"/>
</dbReference>
<comment type="function">
    <text evidence="5">Poorly processive, error-prone DNA polymerase involved in untargeted mutagenesis. Copies undamaged DNA at stalled replication forks, which arise in vivo from mismatched or misaligned primer ends. These misaligned primers can be extended by PolIV. Exhibits no 3'-5' exonuclease (proofreading) activity. May be involved in translesional synthesis, in conjunction with the beta clamp from PolIII.</text>
</comment>
<comment type="catalytic activity">
    <reaction evidence="6">
        <text>DNA(n) + a 2'-deoxyribonucleoside 5'-triphosphate = DNA(n+1) + diphosphate</text>
        <dbReference type="Rhea" id="RHEA:22508"/>
        <dbReference type="Rhea" id="RHEA-COMP:17339"/>
        <dbReference type="Rhea" id="RHEA-COMP:17340"/>
        <dbReference type="ChEBI" id="CHEBI:33019"/>
        <dbReference type="ChEBI" id="CHEBI:61560"/>
        <dbReference type="ChEBI" id="CHEBI:173112"/>
        <dbReference type="EC" id="2.7.7.7"/>
    </reaction>
</comment>
<dbReference type="InterPro" id="IPR001126">
    <property type="entry name" value="UmuC"/>
</dbReference>
<dbReference type="EMBL" id="PPCN01000001">
    <property type="protein sequence ID" value="POF34183.1"/>
    <property type="molecule type" value="Genomic_DNA"/>
</dbReference>
<sequence>MQRRIVSLWFPRLAAERSLRARPVDAPFALSLFDRNSERIHDLCPRAESFGLQRGMTLVHARSFCPGLLTRAADPDADQRFLRILARWATRYCPWVGLDGRDGLFLDITGSAHLLGGEEPLLGDIRARLARAGLSARLGLAGTPGAAWALSHFCEGIAPPGENLSRIGSLPLSALRLADQTCTSLERLGIATVSDLHNLPRATVARRYDPDVLRRLDQALGAVGEQISPLQDAPGFAARLTLPDPIGLLDDVMAGARRLIGHMCTQLDAAQKGARMLRLTFRRVDQENRSVELRLARPMRDPDRIAALFERGVGAVDAGYGIDMIRLEAVEIEALGMRQLDRAQNREKDSLDDLVTQLGNRLGLENILRFQPVDSHIPERSFTLVPAAGSRPAPAWPSRRPRPLRLFAPEPVIASGAGGHQGMEPPSRFRWRGRFLTTIGAEGPERITPAWWENDDGWRGGLRDYWRVETGEGRRLWLFHTPQAPRAPGWFVQGEFA</sequence>
<proteinExistence type="predicted"/>
<comment type="cofactor">
    <cofactor evidence="1">
        <name>Mg(2+)</name>
        <dbReference type="ChEBI" id="CHEBI:18420"/>
    </cofactor>
</comment>
<keyword evidence="10" id="KW-1185">Reference proteome</keyword>
<gene>
    <name evidence="9" type="ORF">CLV41_101635</name>
</gene>
<dbReference type="Proteomes" id="UP000236959">
    <property type="component" value="Unassembled WGS sequence"/>
</dbReference>
<evidence type="ECO:0000313" key="10">
    <source>
        <dbReference type="Proteomes" id="UP000236959"/>
    </source>
</evidence>
<keyword evidence="4" id="KW-0227">DNA damage</keyword>
<evidence type="ECO:0000256" key="6">
    <source>
        <dbReference type="ARBA" id="ARBA00049244"/>
    </source>
</evidence>
<evidence type="ECO:0000256" key="4">
    <source>
        <dbReference type="ARBA" id="ARBA00022763"/>
    </source>
</evidence>
<dbReference type="PANTHER" id="PTHR35369:SF2">
    <property type="entry name" value="BLR3025 PROTEIN"/>
    <property type="match status" value="1"/>
</dbReference>
<evidence type="ECO:0000256" key="2">
    <source>
        <dbReference type="ARBA" id="ARBA00011245"/>
    </source>
</evidence>
<dbReference type="GO" id="GO:0006281">
    <property type="term" value="P:DNA repair"/>
    <property type="evidence" value="ECO:0007669"/>
    <property type="project" value="InterPro"/>
</dbReference>
<accession>A0A2S3V336</accession>
<name>A0A2S3V336_9HYPH</name>
<comment type="caution">
    <text evidence="9">The sequence shown here is derived from an EMBL/GenBank/DDBJ whole genome shotgun (WGS) entry which is preliminary data.</text>
</comment>
<protein>
    <recommendedName>
        <fullName evidence="3">DNA-directed DNA polymerase</fullName>
        <ecNumber evidence="3">2.7.7.7</ecNumber>
    </recommendedName>
</protein>
<dbReference type="EC" id="2.7.7.7" evidence="3"/>
<dbReference type="Pfam" id="PF00817">
    <property type="entry name" value="IMS"/>
    <property type="match status" value="1"/>
</dbReference>
<dbReference type="Pfam" id="PF11799">
    <property type="entry name" value="IMS_C"/>
    <property type="match status" value="1"/>
</dbReference>
<evidence type="ECO:0000256" key="1">
    <source>
        <dbReference type="ARBA" id="ARBA00001946"/>
    </source>
</evidence>
<feature type="domain" description="UmuC" evidence="7">
    <location>
        <begin position="25"/>
        <end position="151"/>
    </location>
</feature>
<evidence type="ECO:0000313" key="9">
    <source>
        <dbReference type="EMBL" id="POF34183.1"/>
    </source>
</evidence>
<dbReference type="CDD" id="cd03468">
    <property type="entry name" value="PolY_like"/>
    <property type="match status" value="1"/>
</dbReference>
<organism evidence="9 10">
    <name type="scientific">Roseibium marinum</name>
    <dbReference type="NCBI Taxonomy" id="281252"/>
    <lineage>
        <taxon>Bacteria</taxon>
        <taxon>Pseudomonadati</taxon>
        <taxon>Pseudomonadota</taxon>
        <taxon>Alphaproteobacteria</taxon>
        <taxon>Hyphomicrobiales</taxon>
        <taxon>Stappiaceae</taxon>
        <taxon>Roseibium</taxon>
    </lineage>
</organism>
<evidence type="ECO:0000256" key="3">
    <source>
        <dbReference type="ARBA" id="ARBA00012417"/>
    </source>
</evidence>
<dbReference type="RefSeq" id="WP_170107103.1">
    <property type="nucleotide sequence ID" value="NZ_PPCN01000001.1"/>
</dbReference>
<dbReference type="AlphaFoldDB" id="A0A2S3V336"/>
<dbReference type="InterPro" id="IPR017961">
    <property type="entry name" value="DNA_pol_Y-fam_little_finger"/>
</dbReference>
<dbReference type="InterPro" id="IPR050356">
    <property type="entry name" value="SulA_CellDiv_inhibitor"/>
</dbReference>
<feature type="domain" description="DNA polymerase Y-family little finger" evidence="8">
    <location>
        <begin position="241"/>
        <end position="340"/>
    </location>
</feature>
<dbReference type="InterPro" id="IPR043502">
    <property type="entry name" value="DNA/RNA_pol_sf"/>
</dbReference>
<dbReference type="SUPFAM" id="SSF56672">
    <property type="entry name" value="DNA/RNA polymerases"/>
    <property type="match status" value="1"/>
</dbReference>